<dbReference type="InterPro" id="IPR017441">
    <property type="entry name" value="Protein_kinase_ATP_BS"/>
</dbReference>
<dbReference type="RefSeq" id="WP_145073332.1">
    <property type="nucleotide sequence ID" value="NZ_CP036298.1"/>
</dbReference>
<evidence type="ECO:0000259" key="7">
    <source>
        <dbReference type="PROSITE" id="PS50011"/>
    </source>
</evidence>
<dbReference type="SMART" id="SM00220">
    <property type="entry name" value="S_TKc"/>
    <property type="match status" value="1"/>
</dbReference>
<evidence type="ECO:0000313" key="8">
    <source>
        <dbReference type="EMBL" id="QDV22181.1"/>
    </source>
</evidence>
<evidence type="ECO:0000313" key="9">
    <source>
        <dbReference type="Proteomes" id="UP000318017"/>
    </source>
</evidence>
<dbReference type="GO" id="GO:0005524">
    <property type="term" value="F:ATP binding"/>
    <property type="evidence" value="ECO:0007669"/>
    <property type="project" value="UniProtKB-UniRule"/>
</dbReference>
<keyword evidence="2 5" id="KW-0547">Nucleotide-binding</keyword>
<evidence type="ECO:0000256" key="6">
    <source>
        <dbReference type="SAM" id="MobiDB-lite"/>
    </source>
</evidence>
<evidence type="ECO:0000256" key="1">
    <source>
        <dbReference type="ARBA" id="ARBA00022679"/>
    </source>
</evidence>
<dbReference type="AlphaFoldDB" id="A0A518G0Q1"/>
<evidence type="ECO:0000256" key="5">
    <source>
        <dbReference type="PROSITE-ProRule" id="PRU10141"/>
    </source>
</evidence>
<dbReference type="Pfam" id="PF00069">
    <property type="entry name" value="Pkinase"/>
    <property type="match status" value="1"/>
</dbReference>
<feature type="region of interest" description="Disordered" evidence="6">
    <location>
        <begin position="68"/>
        <end position="94"/>
    </location>
</feature>
<evidence type="ECO:0000256" key="2">
    <source>
        <dbReference type="ARBA" id="ARBA00022741"/>
    </source>
</evidence>
<dbReference type="CDD" id="cd14014">
    <property type="entry name" value="STKc_PknB_like"/>
    <property type="match status" value="1"/>
</dbReference>
<keyword evidence="3 8" id="KW-0418">Kinase</keyword>
<organism evidence="8 9">
    <name type="scientific">Aureliella helgolandensis</name>
    <dbReference type="NCBI Taxonomy" id="2527968"/>
    <lineage>
        <taxon>Bacteria</taxon>
        <taxon>Pseudomonadati</taxon>
        <taxon>Planctomycetota</taxon>
        <taxon>Planctomycetia</taxon>
        <taxon>Pirellulales</taxon>
        <taxon>Pirellulaceae</taxon>
        <taxon>Aureliella</taxon>
    </lineage>
</organism>
<keyword evidence="4 5" id="KW-0067">ATP-binding</keyword>
<keyword evidence="9" id="KW-1185">Reference proteome</keyword>
<dbReference type="InterPro" id="IPR008271">
    <property type="entry name" value="Ser/Thr_kinase_AS"/>
</dbReference>
<dbReference type="GO" id="GO:0004674">
    <property type="term" value="F:protein serine/threonine kinase activity"/>
    <property type="evidence" value="ECO:0007669"/>
    <property type="project" value="UniProtKB-EC"/>
</dbReference>
<sequence length="508" mass="54981">MIARGGNQCDPTALAELLDDQLSGQDQQSVAEHLSHCHDCQHQLEALAGETRWWNDAREVLSQFALQASDTQRDAELTPKSPTDQPPTAEKSSATQFDHEHWVLGLLQPPTEAIDASGQAILGQLDGLPVSHVVGQGGMGVVLRARDPHLQRSLAIKLLSPMLATTGAARQRFFREAQAAAAIVHPNIVPIYAISTERSLPYLVMPYIAGGNLQQHLDAEGPLPLERVLSIGLQIAEGLSAAHEQGIVHRDIKPANLMLDEGGFRVLITDFGLARALDDATLTGSGMLAGTPQYMSPEQARSSSIDHRSDLYSLGGVLYALATGRPPVQGSSTFEILRSIGEAPRDLVLQLNERYPAWFDRLLAVLMAPDVNHRIASAEEAAQLLRACLAHSRAPHQTPLPKSMQGSAANWKRATWGWSVLAGLVGLLVLGATIATPWLAAKLDEPTGSPRLQDFSAAAAPPSSTVAEVHESKERVDEMRWQMMGDIELKLNELRTELGLPPLPLIRQ</sequence>
<feature type="domain" description="Protein kinase" evidence="7">
    <location>
        <begin position="128"/>
        <end position="394"/>
    </location>
</feature>
<gene>
    <name evidence="8" type="primary">prkC_4</name>
    <name evidence="8" type="ORF">Q31a_04640</name>
</gene>
<dbReference type="EMBL" id="CP036298">
    <property type="protein sequence ID" value="QDV22181.1"/>
    <property type="molecule type" value="Genomic_DNA"/>
</dbReference>
<dbReference type="Gene3D" id="3.30.200.20">
    <property type="entry name" value="Phosphorylase Kinase, domain 1"/>
    <property type="match status" value="1"/>
</dbReference>
<dbReference type="Proteomes" id="UP000318017">
    <property type="component" value="Chromosome"/>
</dbReference>
<proteinExistence type="predicted"/>
<dbReference type="PROSITE" id="PS00107">
    <property type="entry name" value="PROTEIN_KINASE_ATP"/>
    <property type="match status" value="1"/>
</dbReference>
<dbReference type="InterPro" id="IPR011009">
    <property type="entry name" value="Kinase-like_dom_sf"/>
</dbReference>
<dbReference type="SUPFAM" id="SSF56112">
    <property type="entry name" value="Protein kinase-like (PK-like)"/>
    <property type="match status" value="1"/>
</dbReference>
<keyword evidence="1 8" id="KW-0808">Transferase</keyword>
<dbReference type="PROSITE" id="PS50011">
    <property type="entry name" value="PROTEIN_KINASE_DOM"/>
    <property type="match status" value="1"/>
</dbReference>
<dbReference type="PROSITE" id="PS00108">
    <property type="entry name" value="PROTEIN_KINASE_ST"/>
    <property type="match status" value="1"/>
</dbReference>
<dbReference type="InterPro" id="IPR000719">
    <property type="entry name" value="Prot_kinase_dom"/>
</dbReference>
<protein>
    <submittedName>
        <fullName evidence="8">Serine/threonine-protein kinase PrkC</fullName>
        <ecNumber evidence="8">2.7.11.1</ecNumber>
    </submittedName>
</protein>
<evidence type="ECO:0000256" key="4">
    <source>
        <dbReference type="ARBA" id="ARBA00022840"/>
    </source>
</evidence>
<dbReference type="KEGG" id="ahel:Q31a_04640"/>
<dbReference type="PANTHER" id="PTHR43289">
    <property type="entry name" value="MITOGEN-ACTIVATED PROTEIN KINASE KINASE KINASE 20-RELATED"/>
    <property type="match status" value="1"/>
</dbReference>
<dbReference type="EC" id="2.7.11.1" evidence="8"/>
<dbReference type="OrthoDB" id="6111975at2"/>
<accession>A0A518G0Q1</accession>
<name>A0A518G0Q1_9BACT</name>
<dbReference type="Gene3D" id="1.10.510.10">
    <property type="entry name" value="Transferase(Phosphotransferase) domain 1"/>
    <property type="match status" value="1"/>
</dbReference>
<reference evidence="8 9" key="1">
    <citation type="submission" date="2019-02" db="EMBL/GenBank/DDBJ databases">
        <title>Deep-cultivation of Planctomycetes and their phenomic and genomic characterization uncovers novel biology.</title>
        <authorList>
            <person name="Wiegand S."/>
            <person name="Jogler M."/>
            <person name="Boedeker C."/>
            <person name="Pinto D."/>
            <person name="Vollmers J."/>
            <person name="Rivas-Marin E."/>
            <person name="Kohn T."/>
            <person name="Peeters S.H."/>
            <person name="Heuer A."/>
            <person name="Rast P."/>
            <person name="Oberbeckmann S."/>
            <person name="Bunk B."/>
            <person name="Jeske O."/>
            <person name="Meyerdierks A."/>
            <person name="Storesund J.E."/>
            <person name="Kallscheuer N."/>
            <person name="Luecker S."/>
            <person name="Lage O.M."/>
            <person name="Pohl T."/>
            <person name="Merkel B.J."/>
            <person name="Hornburger P."/>
            <person name="Mueller R.-W."/>
            <person name="Bruemmer F."/>
            <person name="Labrenz M."/>
            <person name="Spormann A.M."/>
            <person name="Op den Camp H."/>
            <person name="Overmann J."/>
            <person name="Amann R."/>
            <person name="Jetten M.S.M."/>
            <person name="Mascher T."/>
            <person name="Medema M.H."/>
            <person name="Devos D.P."/>
            <person name="Kaster A.-K."/>
            <person name="Ovreas L."/>
            <person name="Rohde M."/>
            <person name="Galperin M.Y."/>
            <person name="Jogler C."/>
        </authorList>
    </citation>
    <scope>NUCLEOTIDE SEQUENCE [LARGE SCALE GENOMIC DNA]</scope>
    <source>
        <strain evidence="8 9">Q31a</strain>
    </source>
</reference>
<dbReference type="PANTHER" id="PTHR43289:SF6">
    <property type="entry name" value="SERINE_THREONINE-PROTEIN KINASE NEKL-3"/>
    <property type="match status" value="1"/>
</dbReference>
<feature type="binding site" evidence="5">
    <location>
        <position position="157"/>
    </location>
    <ligand>
        <name>ATP</name>
        <dbReference type="ChEBI" id="CHEBI:30616"/>
    </ligand>
</feature>
<evidence type="ECO:0000256" key="3">
    <source>
        <dbReference type="ARBA" id="ARBA00022777"/>
    </source>
</evidence>